<gene>
    <name evidence="1" type="ORF">MRATA1EN1_LOCUS14811</name>
</gene>
<evidence type="ECO:0000313" key="1">
    <source>
        <dbReference type="EMBL" id="CAI9165849.1"/>
    </source>
</evidence>
<protein>
    <submittedName>
        <fullName evidence="1">Uncharacterized protein</fullName>
    </submittedName>
</protein>
<accession>A0ABN8YWK4</accession>
<sequence length="146" mass="15886">MSMNKGRKAQTNEGTTVISLPCHAVGLATPDSSLHGFKVQRLRSDALTSKRRGEKSCRLWSPEAGFPVVSERLVSGLCTGSVHEGSNPSPTLGRMIRAKLPILLPKSMERFPIHPAGQSKISANRIDARYPEAFSVPGHLSSWDRP</sequence>
<name>A0ABN8YWK4_RANTA</name>
<proteinExistence type="predicted"/>
<dbReference type="EMBL" id="OX459961">
    <property type="protein sequence ID" value="CAI9165849.1"/>
    <property type="molecule type" value="Genomic_DNA"/>
</dbReference>
<dbReference type="Proteomes" id="UP001176941">
    <property type="component" value="Chromosome 25"/>
</dbReference>
<keyword evidence="2" id="KW-1185">Reference proteome</keyword>
<evidence type="ECO:0000313" key="2">
    <source>
        <dbReference type="Proteomes" id="UP001176941"/>
    </source>
</evidence>
<reference evidence="1" key="1">
    <citation type="submission" date="2023-04" db="EMBL/GenBank/DDBJ databases">
        <authorList>
            <consortium name="ELIXIR-Norway"/>
        </authorList>
    </citation>
    <scope>NUCLEOTIDE SEQUENCE [LARGE SCALE GENOMIC DNA]</scope>
</reference>
<organism evidence="1 2">
    <name type="scientific">Rangifer tarandus platyrhynchus</name>
    <name type="common">Svalbard reindeer</name>
    <dbReference type="NCBI Taxonomy" id="3082113"/>
    <lineage>
        <taxon>Eukaryota</taxon>
        <taxon>Metazoa</taxon>
        <taxon>Chordata</taxon>
        <taxon>Craniata</taxon>
        <taxon>Vertebrata</taxon>
        <taxon>Euteleostomi</taxon>
        <taxon>Mammalia</taxon>
        <taxon>Eutheria</taxon>
        <taxon>Laurasiatheria</taxon>
        <taxon>Artiodactyla</taxon>
        <taxon>Ruminantia</taxon>
        <taxon>Pecora</taxon>
        <taxon>Cervidae</taxon>
        <taxon>Odocoileinae</taxon>
        <taxon>Rangifer</taxon>
    </lineage>
</organism>